<gene>
    <name evidence="13" type="ORF">GCM10011507_14300</name>
</gene>
<evidence type="ECO:0000256" key="8">
    <source>
        <dbReference type="PIRNR" id="PIRNR001084"/>
    </source>
</evidence>
<dbReference type="Gene3D" id="3.20.20.80">
    <property type="entry name" value="Glycosidases"/>
    <property type="match status" value="1"/>
</dbReference>
<evidence type="ECO:0000259" key="11">
    <source>
        <dbReference type="Pfam" id="PF02449"/>
    </source>
</evidence>
<keyword evidence="4" id="KW-0479">Metal-binding</keyword>
<dbReference type="InterPro" id="IPR013738">
    <property type="entry name" value="Beta_galactosidase_Trimer"/>
</dbReference>
<dbReference type="InterPro" id="IPR013780">
    <property type="entry name" value="Glyco_hydro_b"/>
</dbReference>
<dbReference type="AlphaFoldDB" id="A0A916W383"/>
<evidence type="ECO:0000256" key="5">
    <source>
        <dbReference type="ARBA" id="ARBA00022801"/>
    </source>
</evidence>
<keyword evidence="7 8" id="KW-0326">Glycosidase</keyword>
<organism evidence="13 14">
    <name type="scientific">Edaphobacter acidisoli</name>
    <dbReference type="NCBI Taxonomy" id="2040573"/>
    <lineage>
        <taxon>Bacteria</taxon>
        <taxon>Pseudomonadati</taxon>
        <taxon>Acidobacteriota</taxon>
        <taxon>Terriglobia</taxon>
        <taxon>Terriglobales</taxon>
        <taxon>Acidobacteriaceae</taxon>
        <taxon>Edaphobacter</taxon>
    </lineage>
</organism>
<evidence type="ECO:0000256" key="2">
    <source>
        <dbReference type="ARBA" id="ARBA00005940"/>
    </source>
</evidence>
<protein>
    <recommendedName>
        <fullName evidence="3 8">Beta-galactosidase</fullName>
        <shortName evidence="8">Beta-gal</shortName>
        <ecNumber evidence="3 8">3.2.1.23</ecNumber>
    </recommendedName>
</protein>
<evidence type="ECO:0000259" key="12">
    <source>
        <dbReference type="Pfam" id="PF08532"/>
    </source>
</evidence>
<dbReference type="PANTHER" id="PTHR36447:SF2">
    <property type="entry name" value="BETA-GALACTOSIDASE YESZ"/>
    <property type="match status" value="1"/>
</dbReference>
<reference evidence="13" key="1">
    <citation type="journal article" date="2014" name="Int. J. Syst. Evol. Microbiol.">
        <title>Complete genome sequence of Corynebacterium casei LMG S-19264T (=DSM 44701T), isolated from a smear-ripened cheese.</title>
        <authorList>
            <consortium name="US DOE Joint Genome Institute (JGI-PGF)"/>
            <person name="Walter F."/>
            <person name="Albersmeier A."/>
            <person name="Kalinowski J."/>
            <person name="Ruckert C."/>
        </authorList>
    </citation>
    <scope>NUCLEOTIDE SEQUENCE</scope>
    <source>
        <strain evidence="13">CGMCC 1.15447</strain>
    </source>
</reference>
<feature type="active site" description="Nucleophile" evidence="9">
    <location>
        <position position="270"/>
    </location>
</feature>
<dbReference type="PANTHER" id="PTHR36447">
    <property type="entry name" value="BETA-GALACTOSIDASE GANA"/>
    <property type="match status" value="1"/>
</dbReference>
<keyword evidence="14" id="KW-1185">Reference proteome</keyword>
<evidence type="ECO:0000256" key="7">
    <source>
        <dbReference type="ARBA" id="ARBA00023295"/>
    </source>
</evidence>
<evidence type="ECO:0000256" key="6">
    <source>
        <dbReference type="ARBA" id="ARBA00022833"/>
    </source>
</evidence>
<dbReference type="GO" id="GO:0004565">
    <property type="term" value="F:beta-galactosidase activity"/>
    <property type="evidence" value="ECO:0007669"/>
    <property type="project" value="UniProtKB-EC"/>
</dbReference>
<dbReference type="PIRSF" id="PIRSF001084">
    <property type="entry name" value="B-galactosidase"/>
    <property type="match status" value="1"/>
</dbReference>
<evidence type="ECO:0000313" key="14">
    <source>
        <dbReference type="Proteomes" id="UP000648801"/>
    </source>
</evidence>
<dbReference type="GO" id="GO:0005975">
    <property type="term" value="P:carbohydrate metabolic process"/>
    <property type="evidence" value="ECO:0007669"/>
    <property type="project" value="InterPro"/>
</dbReference>
<dbReference type="InterPro" id="IPR017853">
    <property type="entry name" value="GH"/>
</dbReference>
<comment type="similarity">
    <text evidence="2 8">Belongs to the glycosyl hydrolase 42 family.</text>
</comment>
<dbReference type="Gene3D" id="3.40.50.880">
    <property type="match status" value="1"/>
</dbReference>
<feature type="domain" description="Beta-galactosidase trimerisation" evidence="12">
    <location>
        <begin position="359"/>
        <end position="556"/>
    </location>
</feature>
<comment type="caution">
    <text evidence="13">The sequence shown here is derived from an EMBL/GenBank/DDBJ whole genome shotgun (WGS) entry which is preliminary data.</text>
</comment>
<reference evidence="13" key="2">
    <citation type="submission" date="2020-09" db="EMBL/GenBank/DDBJ databases">
        <authorList>
            <person name="Sun Q."/>
            <person name="Zhou Y."/>
        </authorList>
    </citation>
    <scope>NUCLEOTIDE SEQUENCE</scope>
    <source>
        <strain evidence="13">CGMCC 1.15447</strain>
    </source>
</reference>
<feature type="binding site" evidence="10">
    <location>
        <position position="80"/>
    </location>
    <ligand>
        <name>substrate</name>
    </ligand>
</feature>
<feature type="active site" description="Proton donor" evidence="9">
    <location>
        <position position="119"/>
    </location>
</feature>
<keyword evidence="5 8" id="KW-0378">Hydrolase</keyword>
<dbReference type="CDD" id="cd03143">
    <property type="entry name" value="A4_beta-galactosidase_middle_domain"/>
    <property type="match status" value="1"/>
</dbReference>
<dbReference type="Proteomes" id="UP000648801">
    <property type="component" value="Unassembled WGS sequence"/>
</dbReference>
<dbReference type="Pfam" id="PF02449">
    <property type="entry name" value="Glyco_hydro_42"/>
    <property type="match status" value="1"/>
</dbReference>
<evidence type="ECO:0000256" key="3">
    <source>
        <dbReference type="ARBA" id="ARBA00012756"/>
    </source>
</evidence>
<dbReference type="EMBL" id="BMJB01000001">
    <property type="protein sequence ID" value="GGA63843.1"/>
    <property type="molecule type" value="Genomic_DNA"/>
</dbReference>
<dbReference type="Pfam" id="PF08532">
    <property type="entry name" value="Glyco_hydro_42M"/>
    <property type="match status" value="1"/>
</dbReference>
<accession>A0A916W383</accession>
<dbReference type="SUPFAM" id="SSF51445">
    <property type="entry name" value="(Trans)glycosidases"/>
    <property type="match status" value="1"/>
</dbReference>
<dbReference type="SUPFAM" id="SSF52317">
    <property type="entry name" value="Class I glutamine amidotransferase-like"/>
    <property type="match status" value="1"/>
</dbReference>
<dbReference type="GO" id="GO:0009341">
    <property type="term" value="C:beta-galactosidase complex"/>
    <property type="evidence" value="ECO:0007669"/>
    <property type="project" value="InterPro"/>
</dbReference>
<evidence type="ECO:0000256" key="4">
    <source>
        <dbReference type="ARBA" id="ARBA00022723"/>
    </source>
</evidence>
<name>A0A916W383_9BACT</name>
<feature type="binding site" evidence="10">
    <location>
        <position position="118"/>
    </location>
    <ligand>
        <name>substrate</name>
    </ligand>
</feature>
<dbReference type="InterPro" id="IPR029062">
    <property type="entry name" value="Class_I_gatase-like"/>
</dbReference>
<dbReference type="GO" id="GO:0046872">
    <property type="term" value="F:metal ion binding"/>
    <property type="evidence" value="ECO:0007669"/>
    <property type="project" value="UniProtKB-KW"/>
</dbReference>
<sequence length="632" mass="70525">MQKAHLHMVRVGEFAWTALEPTEGTYDLDWLERAINLAGQHGIYTVLGTPSVAPPVWMAKKYPGILVTDENGKLYTGSTRNHANWNSELYRRFVRQIDERLAERFGHNPYVIGWQIGNEYSRQSFDADTQAQFHAWLQHRYGSLAKLNAAWTTAYNNQTYSSWDEIPLVDGPGDNSPGLWLDSKRFITDSLRAYQRVQIDAIRKYADPNQKITTNLMGWYDLFDHYQIGQDLDVIAWDNPQVKGSYSPMENGATHDLMRGLKGGNYWVMETTAGPRGGGNASAMLRKGELRAAIWEYVGHGADLVSYWQWRDALNGGEANHGALVDVDGRPDPIYAEYAQLGAEFEKAGPALAGTHAQAEVALLHSYPSRWAINWQKMNPAYDPIQELMSYYTPLRQLGYTVDIVPPNRDLSRYKLVIAPGLNVLTQAEADNLTHYVEGGGHLVLAQRSGMKDEHNSRWSERQPGPLAKLLGAHVEQYMSLNDPVAVSGDWGDASASMFAEQLKVDNPDTQVLMRWLAPNSWLDGEPSAVSRTVEKGSIAYIGAWMDSATTKRAVEWMLKGSAASPDLFPVPEGVEVFHRRGADKNIFIVGNYSTSPTHVKLPRSMQDVLAGKESETLNLPAFGVAVLMAPE</sequence>
<keyword evidence="6" id="KW-0862">Zinc</keyword>
<proteinExistence type="inferred from homology"/>
<dbReference type="EC" id="3.2.1.23" evidence="3 8"/>
<comment type="catalytic activity">
    <reaction evidence="1 8">
        <text>Hydrolysis of terminal non-reducing beta-D-galactose residues in beta-D-galactosides.</text>
        <dbReference type="EC" id="3.2.1.23"/>
    </reaction>
</comment>
<dbReference type="Gene3D" id="2.60.40.1180">
    <property type="entry name" value="Golgi alpha-mannosidase II"/>
    <property type="match status" value="1"/>
</dbReference>
<evidence type="ECO:0000256" key="1">
    <source>
        <dbReference type="ARBA" id="ARBA00001412"/>
    </source>
</evidence>
<dbReference type="InterPro" id="IPR013529">
    <property type="entry name" value="Glyco_hydro_42_N"/>
</dbReference>
<evidence type="ECO:0000256" key="10">
    <source>
        <dbReference type="PIRSR" id="PIRSR001084-2"/>
    </source>
</evidence>
<evidence type="ECO:0000256" key="9">
    <source>
        <dbReference type="PIRSR" id="PIRSR001084-1"/>
    </source>
</evidence>
<evidence type="ECO:0000313" key="13">
    <source>
        <dbReference type="EMBL" id="GGA63843.1"/>
    </source>
</evidence>
<dbReference type="InterPro" id="IPR003476">
    <property type="entry name" value="Glyco_hydro_42"/>
</dbReference>
<feature type="domain" description="Glycoside hydrolase family 42 N-terminal" evidence="11">
    <location>
        <begin position="1"/>
        <end position="347"/>
    </location>
</feature>